<evidence type="ECO:0000259" key="5">
    <source>
        <dbReference type="Pfam" id="PF02931"/>
    </source>
</evidence>
<dbReference type="Gene3D" id="2.70.170.10">
    <property type="entry name" value="Neurotransmitter-gated ion-channel ligand-binding domain"/>
    <property type="match status" value="1"/>
</dbReference>
<dbReference type="InterPro" id="IPR006202">
    <property type="entry name" value="Neur_chan_lig-bd"/>
</dbReference>
<dbReference type="PRINTS" id="PR00252">
    <property type="entry name" value="NRIONCHANNEL"/>
</dbReference>
<dbReference type="WBParaSite" id="Gr19_v10_g11605.t1">
    <property type="protein sequence ID" value="Gr19_v10_g11605.t1"/>
    <property type="gene ID" value="Gr19_v10_g11605"/>
</dbReference>
<protein>
    <submittedName>
        <fullName evidence="7">Neurotransmitter-gated ion-channel ligand-binding domain-containing protein</fullName>
    </submittedName>
</protein>
<feature type="compositionally biased region" description="Polar residues" evidence="4">
    <location>
        <begin position="47"/>
        <end position="61"/>
    </location>
</feature>
<organism evidence="6 7">
    <name type="scientific">Globodera rostochiensis</name>
    <name type="common">Golden nematode worm</name>
    <name type="synonym">Heterodera rostochiensis</name>
    <dbReference type="NCBI Taxonomy" id="31243"/>
    <lineage>
        <taxon>Eukaryota</taxon>
        <taxon>Metazoa</taxon>
        <taxon>Ecdysozoa</taxon>
        <taxon>Nematoda</taxon>
        <taxon>Chromadorea</taxon>
        <taxon>Rhabditida</taxon>
        <taxon>Tylenchina</taxon>
        <taxon>Tylenchomorpha</taxon>
        <taxon>Tylenchoidea</taxon>
        <taxon>Heteroderidae</taxon>
        <taxon>Heteroderinae</taxon>
        <taxon>Globodera</taxon>
    </lineage>
</organism>
<keyword evidence="6" id="KW-1185">Reference proteome</keyword>
<dbReference type="SUPFAM" id="SSF63712">
    <property type="entry name" value="Nicotinic receptor ligand binding domain-like"/>
    <property type="match status" value="1"/>
</dbReference>
<evidence type="ECO:0000313" key="7">
    <source>
        <dbReference type="WBParaSite" id="Gr19_v10_g11605.t1"/>
    </source>
</evidence>
<dbReference type="GO" id="GO:0005230">
    <property type="term" value="F:extracellular ligand-gated monoatomic ion channel activity"/>
    <property type="evidence" value="ECO:0007669"/>
    <property type="project" value="InterPro"/>
</dbReference>
<keyword evidence="3" id="KW-0407">Ion channel</keyword>
<dbReference type="GO" id="GO:0004888">
    <property type="term" value="F:transmembrane signaling receptor activity"/>
    <property type="evidence" value="ECO:0007669"/>
    <property type="project" value="InterPro"/>
</dbReference>
<reference evidence="7" key="1">
    <citation type="submission" date="2022-11" db="UniProtKB">
        <authorList>
            <consortium name="WormBaseParasite"/>
        </authorList>
    </citation>
    <scope>IDENTIFICATION</scope>
</reference>
<accession>A0A914GX95</accession>
<comment type="similarity">
    <text evidence="3">Belongs to the ligand-gated ion channel (TC 1.A.9) family.</text>
</comment>
<evidence type="ECO:0000256" key="3">
    <source>
        <dbReference type="RuleBase" id="RU000687"/>
    </source>
</evidence>
<dbReference type="Proteomes" id="UP000887572">
    <property type="component" value="Unplaced"/>
</dbReference>
<dbReference type="AlphaFoldDB" id="A0A914GX95"/>
<sequence>MPGCPKCNKFWLFLIAAICWVCLRIDAFGALRKKSQQRQQAARQLVVGSSISTNSRRPSGSTTTTTTTTDTAEEWEGQKWTTAEGEEEEEAEDDPNSRLTLRIRSKARPYRRPVKHSNDPIEVHVRSSLYQIVDLDQRNNLATLAAYFDVCWLDVFLPWNSSEFDGITTTFVPLRWVWRPEFYLYHSIQSRTPDFDSAAMVEVRSDGTVRLFVPITSRALCPINVKYFPYDTQNCTFLTQF</sequence>
<dbReference type="CDD" id="cd18989">
    <property type="entry name" value="LGIC_ECD_cation"/>
    <property type="match status" value="1"/>
</dbReference>
<feature type="compositionally biased region" description="Acidic residues" evidence="4">
    <location>
        <begin position="84"/>
        <end position="94"/>
    </location>
</feature>
<name>A0A914GX95_GLORO</name>
<evidence type="ECO:0000256" key="2">
    <source>
        <dbReference type="ARBA" id="ARBA00023136"/>
    </source>
</evidence>
<proteinExistence type="inferred from homology"/>
<keyword evidence="3" id="KW-0813">Transport</keyword>
<dbReference type="InterPro" id="IPR036734">
    <property type="entry name" value="Neur_chan_lig-bd_sf"/>
</dbReference>
<evidence type="ECO:0000313" key="6">
    <source>
        <dbReference type="Proteomes" id="UP000887572"/>
    </source>
</evidence>
<dbReference type="PROSITE" id="PS00236">
    <property type="entry name" value="NEUROTR_ION_CHANNEL"/>
    <property type="match status" value="1"/>
</dbReference>
<feature type="signal peptide" evidence="3">
    <location>
        <begin position="1"/>
        <end position="27"/>
    </location>
</feature>
<keyword evidence="2" id="KW-0472">Membrane</keyword>
<feature type="domain" description="Neurotransmitter-gated ion-channel ligand-binding" evidence="5">
    <location>
        <begin position="98"/>
        <end position="237"/>
    </location>
</feature>
<dbReference type="InterPro" id="IPR006201">
    <property type="entry name" value="Neur_channel"/>
</dbReference>
<feature type="chain" id="PRO_5038156276" evidence="3">
    <location>
        <begin position="28"/>
        <end position="241"/>
    </location>
</feature>
<feature type="region of interest" description="Disordered" evidence="4">
    <location>
        <begin position="44"/>
        <end position="98"/>
    </location>
</feature>
<comment type="subcellular location">
    <subcellularLocation>
        <location evidence="1">Membrane</location>
        <topology evidence="1">Multi-pass membrane protein</topology>
    </subcellularLocation>
</comment>
<dbReference type="GO" id="GO:0016020">
    <property type="term" value="C:membrane"/>
    <property type="evidence" value="ECO:0007669"/>
    <property type="project" value="UniProtKB-SubCell"/>
</dbReference>
<evidence type="ECO:0000256" key="1">
    <source>
        <dbReference type="ARBA" id="ARBA00004141"/>
    </source>
</evidence>
<dbReference type="Pfam" id="PF02931">
    <property type="entry name" value="Neur_chan_LBD"/>
    <property type="match status" value="1"/>
</dbReference>
<keyword evidence="3" id="KW-0406">Ion transport</keyword>
<keyword evidence="3" id="KW-0732">Signal</keyword>
<dbReference type="PANTHER" id="PTHR18945">
    <property type="entry name" value="NEUROTRANSMITTER GATED ION CHANNEL"/>
    <property type="match status" value="1"/>
</dbReference>
<dbReference type="InterPro" id="IPR018000">
    <property type="entry name" value="Neurotransmitter_ion_chnl_CS"/>
</dbReference>
<evidence type="ECO:0000256" key="4">
    <source>
        <dbReference type="SAM" id="MobiDB-lite"/>
    </source>
</evidence>